<comment type="function">
    <text evidence="5">Could be a nuclease involved in processing of the 5'-end of pre-16S rRNA.</text>
</comment>
<evidence type="ECO:0000256" key="4">
    <source>
        <dbReference type="ARBA" id="ARBA00022801"/>
    </source>
</evidence>
<reference evidence="7 8" key="1">
    <citation type="journal article" date="2015" name="Nature">
        <title>rRNA introns, odd ribosomes, and small enigmatic genomes across a large radiation of phyla.</title>
        <authorList>
            <person name="Brown C.T."/>
            <person name="Hug L.A."/>
            <person name="Thomas B.C."/>
            <person name="Sharon I."/>
            <person name="Castelle C.J."/>
            <person name="Singh A."/>
            <person name="Wilkins M.J."/>
            <person name="Williams K.H."/>
            <person name="Banfield J.F."/>
        </authorList>
    </citation>
    <scope>NUCLEOTIDE SEQUENCE [LARGE SCALE GENOMIC DNA]</scope>
</reference>
<comment type="subcellular location">
    <subcellularLocation>
        <location evidence="5">Cytoplasm</location>
    </subcellularLocation>
</comment>
<feature type="domain" description="YqgF/RNase H-like" evidence="6">
    <location>
        <begin position="1"/>
        <end position="89"/>
    </location>
</feature>
<keyword evidence="2 5" id="KW-0690">Ribosome biogenesis</keyword>
<evidence type="ECO:0000259" key="6">
    <source>
        <dbReference type="SMART" id="SM00732"/>
    </source>
</evidence>
<gene>
    <name evidence="7" type="ORF">UV74_C0013G0535</name>
</gene>
<evidence type="ECO:0000313" key="8">
    <source>
        <dbReference type="Proteomes" id="UP000034090"/>
    </source>
</evidence>
<dbReference type="STRING" id="1618578.UV74_C0013G0535"/>
<dbReference type="NCBIfam" id="TIGR00250">
    <property type="entry name" value="RNAse_H_YqgF"/>
    <property type="match status" value="1"/>
</dbReference>
<proteinExistence type="inferred from homology"/>
<organism evidence="7 8">
    <name type="scientific">Candidatus Woesebacteria bacterium GW2011_GWB1_43_14</name>
    <dbReference type="NCBI Taxonomy" id="1618578"/>
    <lineage>
        <taxon>Bacteria</taxon>
        <taxon>Candidatus Woeseibacteriota</taxon>
    </lineage>
</organism>
<dbReference type="InterPro" id="IPR005227">
    <property type="entry name" value="YqgF"/>
</dbReference>
<keyword evidence="3 5" id="KW-0540">Nuclease</keyword>
<comment type="similarity">
    <text evidence="5">Belongs to the YqgF HJR family.</text>
</comment>
<dbReference type="CDD" id="cd16964">
    <property type="entry name" value="YqgF"/>
    <property type="match status" value="1"/>
</dbReference>
<dbReference type="InterPro" id="IPR006641">
    <property type="entry name" value="YqgF/RNaseH-like_dom"/>
</dbReference>
<dbReference type="EMBL" id="LCFQ01000013">
    <property type="protein sequence ID" value="KKS97413.1"/>
    <property type="molecule type" value="Genomic_DNA"/>
</dbReference>
<dbReference type="Pfam" id="PF03652">
    <property type="entry name" value="RuvX"/>
    <property type="match status" value="1"/>
</dbReference>
<dbReference type="SMART" id="SM00732">
    <property type="entry name" value="YqgFc"/>
    <property type="match status" value="1"/>
</dbReference>
<sequence length="123" mass="13719">MKILGIDYGRKKIGVAIAEGSLASPLKVLKSPFGEEIAEIIRAENIEKVIVGISEGEMANEAREFGEELLRKSGVPVEYEDETLSTHEAQRLSQEAHIKRSKRKAMEDAYSATLILQKYLDRS</sequence>
<evidence type="ECO:0000256" key="1">
    <source>
        <dbReference type="ARBA" id="ARBA00022490"/>
    </source>
</evidence>
<evidence type="ECO:0000313" key="7">
    <source>
        <dbReference type="EMBL" id="KKS97413.1"/>
    </source>
</evidence>
<dbReference type="Gene3D" id="3.30.420.140">
    <property type="entry name" value="YqgF/RNase H-like domain"/>
    <property type="match status" value="1"/>
</dbReference>
<dbReference type="GO" id="GO:0004518">
    <property type="term" value="F:nuclease activity"/>
    <property type="evidence" value="ECO:0007669"/>
    <property type="project" value="UniProtKB-KW"/>
</dbReference>
<dbReference type="InterPro" id="IPR037027">
    <property type="entry name" value="YqgF/RNaseH-like_dom_sf"/>
</dbReference>
<evidence type="ECO:0000256" key="5">
    <source>
        <dbReference type="HAMAP-Rule" id="MF_00651"/>
    </source>
</evidence>
<dbReference type="PANTHER" id="PTHR33317">
    <property type="entry name" value="POLYNUCLEOTIDYL TRANSFERASE, RIBONUCLEASE H-LIKE SUPERFAMILY PROTEIN"/>
    <property type="match status" value="1"/>
</dbReference>
<dbReference type="SUPFAM" id="SSF53098">
    <property type="entry name" value="Ribonuclease H-like"/>
    <property type="match status" value="1"/>
</dbReference>
<evidence type="ECO:0000256" key="2">
    <source>
        <dbReference type="ARBA" id="ARBA00022517"/>
    </source>
</evidence>
<dbReference type="GO" id="GO:0000967">
    <property type="term" value="P:rRNA 5'-end processing"/>
    <property type="evidence" value="ECO:0007669"/>
    <property type="project" value="UniProtKB-UniRule"/>
</dbReference>
<dbReference type="Proteomes" id="UP000034090">
    <property type="component" value="Unassembled WGS sequence"/>
</dbReference>
<dbReference type="InterPro" id="IPR012337">
    <property type="entry name" value="RNaseH-like_sf"/>
</dbReference>
<evidence type="ECO:0000256" key="3">
    <source>
        <dbReference type="ARBA" id="ARBA00022722"/>
    </source>
</evidence>
<dbReference type="AlphaFoldDB" id="A0A0G1GEW9"/>
<dbReference type="HAMAP" id="MF_00651">
    <property type="entry name" value="Nuclease_YqgF"/>
    <property type="match status" value="1"/>
</dbReference>
<name>A0A0G1GEW9_9BACT</name>
<dbReference type="EC" id="3.1.-.-" evidence="5"/>
<keyword evidence="1 5" id="KW-0963">Cytoplasm</keyword>
<accession>A0A0G1GEW9</accession>
<comment type="caution">
    <text evidence="7">The sequence shown here is derived from an EMBL/GenBank/DDBJ whole genome shotgun (WGS) entry which is preliminary data.</text>
</comment>
<dbReference type="GO" id="GO:0016788">
    <property type="term" value="F:hydrolase activity, acting on ester bonds"/>
    <property type="evidence" value="ECO:0007669"/>
    <property type="project" value="UniProtKB-UniRule"/>
</dbReference>
<dbReference type="PANTHER" id="PTHR33317:SF4">
    <property type="entry name" value="POLYNUCLEOTIDYL TRANSFERASE, RIBONUCLEASE H-LIKE SUPERFAMILY PROTEIN"/>
    <property type="match status" value="1"/>
</dbReference>
<protein>
    <recommendedName>
        <fullName evidence="5">Putative pre-16S rRNA nuclease</fullName>
        <ecNumber evidence="5">3.1.-.-</ecNumber>
    </recommendedName>
</protein>
<dbReference type="GO" id="GO:0005829">
    <property type="term" value="C:cytosol"/>
    <property type="evidence" value="ECO:0007669"/>
    <property type="project" value="TreeGrafter"/>
</dbReference>
<keyword evidence="4 5" id="KW-0378">Hydrolase</keyword>